<evidence type="ECO:0000313" key="2">
    <source>
        <dbReference type="Proteomes" id="UP001482231"/>
    </source>
</evidence>
<dbReference type="RefSeq" id="WP_347309068.1">
    <property type="nucleotide sequence ID" value="NZ_JBAJEX010000014.1"/>
</dbReference>
<proteinExistence type="predicted"/>
<dbReference type="Proteomes" id="UP001482231">
    <property type="component" value="Unassembled WGS sequence"/>
</dbReference>
<sequence length="64" mass="7588">MVKTKTFITDAQWQRKQHQLLLEMAEDPEQARRLIQKMDENPDLRQGLWDIYCKAMETIGGLPE</sequence>
<keyword evidence="2" id="KW-1185">Reference proteome</keyword>
<comment type="caution">
    <text evidence="1">The sequence shown here is derived from an EMBL/GenBank/DDBJ whole genome shotgun (WGS) entry which is preliminary data.</text>
</comment>
<dbReference type="EMBL" id="JBAJEX010000014">
    <property type="protein sequence ID" value="MEO1767956.1"/>
    <property type="molecule type" value="Genomic_DNA"/>
</dbReference>
<reference evidence="1 2" key="1">
    <citation type="submission" date="2024-02" db="EMBL/GenBank/DDBJ databases">
        <title>New thermophilic sulfur-oxidizing bacteria from a hot springs of the Uzon caldera (Kamchatka, Russia).</title>
        <authorList>
            <person name="Dukat A.M."/>
            <person name="Elcheninov A.G."/>
            <person name="Frolov E.N."/>
        </authorList>
    </citation>
    <scope>NUCLEOTIDE SEQUENCE [LARGE SCALE GENOMIC DNA]</scope>
    <source>
        <strain evidence="1 2">AK1</strain>
    </source>
</reference>
<gene>
    <name evidence="1" type="ORF">V6E02_12120</name>
</gene>
<accession>A0ABV0EH18</accession>
<protein>
    <submittedName>
        <fullName evidence="1">Uncharacterized protein</fullName>
    </submittedName>
</protein>
<name>A0ABV0EH18_9BURK</name>
<evidence type="ECO:0000313" key="1">
    <source>
        <dbReference type="EMBL" id="MEO1767956.1"/>
    </source>
</evidence>
<organism evidence="1 2">
    <name type="scientific">Thiobacter aerophilum</name>
    <dbReference type="NCBI Taxonomy" id="3121275"/>
    <lineage>
        <taxon>Bacteria</taxon>
        <taxon>Pseudomonadati</taxon>
        <taxon>Pseudomonadota</taxon>
        <taxon>Betaproteobacteria</taxon>
        <taxon>Burkholderiales</taxon>
        <taxon>Thiobacteraceae</taxon>
        <taxon>Thiobacter</taxon>
    </lineage>
</organism>